<keyword evidence="1" id="KW-0805">Transcription regulation</keyword>
<dbReference type="Proteomes" id="UP000094960">
    <property type="component" value="Chromosome"/>
</dbReference>
<sequence>MTGETTVTVQPVTEQAVVLRLSGTLDARGAGVLGRELDLRLRRADERGLRFVLDLSGVHHVSSTAVRTLDAHTRYRAAGPVLVTGAGPQVRRMLETTSLPGIRLYATLEGALATVGGGHATQAAQAGPYPSEEAPGEVFGLRAKARTSGIIGIAQGILIARYCLPGPADAFALLRTASQHHNVPLRVVASAVVTAPPPLTAEQWFPGRRRIPPPALGLPQADRVDPRDRRQVLRAALYMAVTLADADAAEIHLTDKVQEEALVLEAHHGLDAAYRDCLALVAGPPAVCARAQAEGRPVTVPDVAADPELAGHPVGRAALAVGSRALHSVPMTTDAGVCNGAITLHRVDPGAWLGAGQEADLGGLAHDLGAWDSWYRRTVVQDALEYLHAEATAGG</sequence>
<evidence type="ECO:0000313" key="4">
    <source>
        <dbReference type="EMBL" id="AOR36404.1"/>
    </source>
</evidence>
<keyword evidence="5" id="KW-1185">Reference proteome</keyword>
<evidence type="ECO:0000313" key="5">
    <source>
        <dbReference type="Proteomes" id="UP000094960"/>
    </source>
</evidence>
<dbReference type="EMBL" id="CP017248">
    <property type="protein sequence ID" value="AOR36404.1"/>
    <property type="molecule type" value="Genomic_DNA"/>
</dbReference>
<proteinExistence type="predicted"/>
<protein>
    <recommendedName>
        <fullName evidence="3">STAS domain-containing protein</fullName>
    </recommendedName>
</protein>
<dbReference type="SMART" id="SM01012">
    <property type="entry name" value="ANTAR"/>
    <property type="match status" value="1"/>
</dbReference>
<evidence type="ECO:0000256" key="2">
    <source>
        <dbReference type="ARBA" id="ARBA00023163"/>
    </source>
</evidence>
<dbReference type="CDD" id="cd07043">
    <property type="entry name" value="STAS_anti-anti-sigma_factors"/>
    <property type="match status" value="1"/>
</dbReference>
<accession>A0A1D7YLK6</accession>
<feature type="domain" description="STAS" evidence="3">
    <location>
        <begin position="17"/>
        <end position="115"/>
    </location>
</feature>
<dbReference type="PROSITE" id="PS50801">
    <property type="entry name" value="STAS"/>
    <property type="match status" value="1"/>
</dbReference>
<organism evidence="4 5">
    <name type="scientific">Streptomyces fodineus</name>
    <dbReference type="NCBI Taxonomy" id="1904616"/>
    <lineage>
        <taxon>Bacteria</taxon>
        <taxon>Bacillati</taxon>
        <taxon>Actinomycetota</taxon>
        <taxon>Actinomycetes</taxon>
        <taxon>Kitasatosporales</taxon>
        <taxon>Streptomycetaceae</taxon>
        <taxon>Streptomyces</taxon>
    </lineage>
</organism>
<dbReference type="GO" id="GO:0003723">
    <property type="term" value="F:RNA binding"/>
    <property type="evidence" value="ECO:0007669"/>
    <property type="project" value="InterPro"/>
</dbReference>
<dbReference type="Gene3D" id="3.30.450.40">
    <property type="match status" value="1"/>
</dbReference>
<dbReference type="InterPro" id="IPR029016">
    <property type="entry name" value="GAF-like_dom_sf"/>
</dbReference>
<evidence type="ECO:0000259" key="3">
    <source>
        <dbReference type="PROSITE" id="PS50801"/>
    </source>
</evidence>
<dbReference type="AlphaFoldDB" id="A0A1D7YLK6"/>
<dbReference type="Gene3D" id="1.10.10.10">
    <property type="entry name" value="Winged helix-like DNA-binding domain superfamily/Winged helix DNA-binding domain"/>
    <property type="match status" value="1"/>
</dbReference>
<name>A0A1D7YLK6_9ACTN</name>
<evidence type="ECO:0000256" key="1">
    <source>
        <dbReference type="ARBA" id="ARBA00023015"/>
    </source>
</evidence>
<dbReference type="Pfam" id="PF01740">
    <property type="entry name" value="STAS"/>
    <property type="match status" value="1"/>
</dbReference>
<dbReference type="SUPFAM" id="SSF52091">
    <property type="entry name" value="SpoIIaa-like"/>
    <property type="match status" value="1"/>
</dbReference>
<dbReference type="InterPro" id="IPR036513">
    <property type="entry name" value="STAS_dom_sf"/>
</dbReference>
<dbReference type="InterPro" id="IPR005561">
    <property type="entry name" value="ANTAR"/>
</dbReference>
<dbReference type="InterPro" id="IPR036388">
    <property type="entry name" value="WH-like_DNA-bd_sf"/>
</dbReference>
<dbReference type="Pfam" id="PF03861">
    <property type="entry name" value="ANTAR"/>
    <property type="match status" value="1"/>
</dbReference>
<dbReference type="InterPro" id="IPR002645">
    <property type="entry name" value="STAS_dom"/>
</dbReference>
<dbReference type="RefSeq" id="WP_069782914.1">
    <property type="nucleotide sequence ID" value="NZ_CP017248.1"/>
</dbReference>
<dbReference type="Gene3D" id="3.30.750.24">
    <property type="entry name" value="STAS domain"/>
    <property type="match status" value="1"/>
</dbReference>
<keyword evidence="2" id="KW-0804">Transcription</keyword>
<gene>
    <name evidence="4" type="ORF">BFF78_39880</name>
</gene>
<dbReference type="KEGG" id="spun:BFF78_39880"/>
<dbReference type="SUPFAM" id="SSF55781">
    <property type="entry name" value="GAF domain-like"/>
    <property type="match status" value="1"/>
</dbReference>
<reference evidence="5" key="1">
    <citation type="submission" date="2016-09" db="EMBL/GenBank/DDBJ databases">
        <title>Streptomyces puniciscabiei strain:TW1S1 Genome sequencing and assembly.</title>
        <authorList>
            <person name="Kim M.-K."/>
            <person name="Kim S.B."/>
        </authorList>
    </citation>
    <scope>NUCLEOTIDE SEQUENCE [LARGE SCALE GENOMIC DNA]</scope>
    <source>
        <strain evidence="5">TW1S1</strain>
    </source>
</reference>